<comment type="domain">
    <text evidence="12">Has 2 endonuclease domains. The discontinuous RuvC-like domain cleaves the target DNA noncomplementary to crRNA while the HNH nuclease domain cleaves the target DNA complementary to crRNA.</text>
</comment>
<evidence type="ECO:0000256" key="9">
    <source>
        <dbReference type="ARBA" id="ARBA00023125"/>
    </source>
</evidence>
<keyword evidence="5 12" id="KW-0378">Hydrolase</keyword>
<keyword evidence="6 12" id="KW-0460">Magnesium</keyword>
<organism evidence="15 16">
    <name type="scientific">Alterisphingorhabdus coralli</name>
    <dbReference type="NCBI Taxonomy" id="3071408"/>
    <lineage>
        <taxon>Bacteria</taxon>
        <taxon>Pseudomonadati</taxon>
        <taxon>Pseudomonadota</taxon>
        <taxon>Alphaproteobacteria</taxon>
        <taxon>Sphingomonadales</taxon>
        <taxon>Sphingomonadaceae</taxon>
        <taxon>Alterisphingorhabdus (ex Yan et al. 2024)</taxon>
    </lineage>
</organism>
<reference evidence="15 16" key="1">
    <citation type="submission" date="2023-10" db="EMBL/GenBank/DDBJ databases">
        <title>Complete genome sequence of a Sphingomonadaceae bacterium.</title>
        <authorList>
            <person name="Yan C."/>
        </authorList>
    </citation>
    <scope>NUCLEOTIDE SEQUENCE [LARGE SCALE GENOMIC DNA]</scope>
    <source>
        <strain evidence="15 16">SCSIO 66989</strain>
    </source>
</reference>
<feature type="active site" description="For RuvC-like nuclease domain" evidence="12">
    <location>
        <position position="9"/>
    </location>
</feature>
<dbReference type="GO" id="GO:0004519">
    <property type="term" value="F:endonuclease activity"/>
    <property type="evidence" value="ECO:0007669"/>
    <property type="project" value="UniProtKB-UniRule"/>
</dbReference>
<feature type="compositionally biased region" description="Polar residues" evidence="13">
    <location>
        <begin position="834"/>
        <end position="844"/>
    </location>
</feature>
<dbReference type="KEGG" id="acoa:RB602_04115"/>
<dbReference type="EMBL" id="CP136594">
    <property type="protein sequence ID" value="WOE75909.1"/>
    <property type="molecule type" value="Genomic_DNA"/>
</dbReference>
<evidence type="ECO:0000256" key="5">
    <source>
        <dbReference type="ARBA" id="ARBA00022801"/>
    </source>
</evidence>
<dbReference type="GO" id="GO:0046872">
    <property type="term" value="F:metal ion binding"/>
    <property type="evidence" value="ECO:0007669"/>
    <property type="project" value="UniProtKB-UniRule"/>
</dbReference>
<accession>A0AA97F7P9</accession>
<dbReference type="InterPro" id="IPR028629">
    <property type="entry name" value="Cas9"/>
</dbReference>
<dbReference type="GO" id="GO:0003677">
    <property type="term" value="F:DNA binding"/>
    <property type="evidence" value="ECO:0007669"/>
    <property type="project" value="UniProtKB-UniRule"/>
</dbReference>
<keyword evidence="2 12" id="KW-0540">Nuclease</keyword>
<dbReference type="AlphaFoldDB" id="A0AA97F7P9"/>
<dbReference type="InterPro" id="IPR036397">
    <property type="entry name" value="RNaseH_sf"/>
</dbReference>
<evidence type="ECO:0000256" key="8">
    <source>
        <dbReference type="ARBA" id="ARBA00023118"/>
    </source>
</evidence>
<evidence type="ECO:0000259" key="14">
    <source>
        <dbReference type="PROSITE" id="PS51749"/>
    </source>
</evidence>
<evidence type="ECO:0000256" key="10">
    <source>
        <dbReference type="ARBA" id="ARBA00023211"/>
    </source>
</evidence>
<feature type="binding site" evidence="12">
    <location>
        <position position="516"/>
    </location>
    <ligand>
        <name>Mg(2+)</name>
        <dbReference type="ChEBI" id="CHEBI:18420"/>
        <label>1</label>
    </ligand>
</feature>
<dbReference type="InterPro" id="IPR003615">
    <property type="entry name" value="HNH_nuc"/>
</dbReference>
<feature type="binding site" evidence="12">
    <location>
        <position position="520"/>
    </location>
    <ligand>
        <name>Mg(2+)</name>
        <dbReference type="ChEBI" id="CHEBI:18420"/>
        <label>1</label>
    </ligand>
</feature>
<dbReference type="RefSeq" id="WP_317083204.1">
    <property type="nucleotide sequence ID" value="NZ_CP136594.1"/>
</dbReference>
<feature type="region of interest" description="Disordered" evidence="13">
    <location>
        <begin position="822"/>
        <end position="857"/>
    </location>
</feature>
<feature type="binding site" evidence="12">
    <location>
        <position position="520"/>
    </location>
    <ligand>
        <name>Mg(2+)</name>
        <dbReference type="ChEBI" id="CHEBI:18420"/>
        <label>2</label>
    </ligand>
</feature>
<dbReference type="PROSITE" id="PS51749">
    <property type="entry name" value="HNH_CAS9"/>
    <property type="match status" value="1"/>
</dbReference>
<keyword evidence="10" id="KW-0464">Manganese</keyword>
<keyword evidence="7 12" id="KW-0694">RNA-binding</keyword>
<dbReference type="Proteomes" id="UP001302429">
    <property type="component" value="Chromosome"/>
</dbReference>
<keyword evidence="8 12" id="KW-0051">Antiviral defense</keyword>
<dbReference type="InterPro" id="IPR033114">
    <property type="entry name" value="HNH_CAS9"/>
</dbReference>
<evidence type="ECO:0000256" key="12">
    <source>
        <dbReference type="HAMAP-Rule" id="MF_01480"/>
    </source>
</evidence>
<feature type="binding site" evidence="12">
    <location>
        <position position="762"/>
    </location>
    <ligand>
        <name>Mg(2+)</name>
        <dbReference type="ChEBI" id="CHEBI:18420"/>
        <label>2</label>
    </ligand>
</feature>
<dbReference type="GO" id="GO:0016787">
    <property type="term" value="F:hydrolase activity"/>
    <property type="evidence" value="ECO:0007669"/>
    <property type="project" value="UniProtKB-KW"/>
</dbReference>
<feature type="binding site" evidence="12">
    <location>
        <position position="9"/>
    </location>
    <ligand>
        <name>Mg(2+)</name>
        <dbReference type="ChEBI" id="CHEBI:18420"/>
        <label>1</label>
    </ligand>
</feature>
<dbReference type="EC" id="3.1.-.-" evidence="12"/>
<feature type="active site" description="Proton acceptor for HNH nuclease domain" evidence="12">
    <location>
        <position position="601"/>
    </location>
</feature>
<feature type="domain" description="HNH Cas9-type" evidence="14">
    <location>
        <begin position="524"/>
        <end position="679"/>
    </location>
</feature>
<dbReference type="NCBIfam" id="TIGR01865">
    <property type="entry name" value="cas_Csn1"/>
    <property type="match status" value="1"/>
</dbReference>
<keyword evidence="16" id="KW-1185">Reference proteome</keyword>
<comment type="similarity">
    <text evidence="12">Belongs to the CRISPR-associated Cas9 family.</text>
</comment>
<dbReference type="Pfam" id="PF18470">
    <property type="entry name" value="Cas9_a"/>
    <property type="match status" value="1"/>
</dbReference>
<dbReference type="Pfam" id="PF18541">
    <property type="entry name" value="RuvC_III"/>
    <property type="match status" value="1"/>
</dbReference>
<dbReference type="Pfam" id="PF13395">
    <property type="entry name" value="HNH_4"/>
    <property type="match status" value="1"/>
</dbReference>
<evidence type="ECO:0000256" key="6">
    <source>
        <dbReference type="ARBA" id="ARBA00022842"/>
    </source>
</evidence>
<keyword evidence="3 12" id="KW-0479">Metal-binding</keyword>
<dbReference type="GO" id="GO:0051607">
    <property type="term" value="P:defense response to virus"/>
    <property type="evidence" value="ECO:0007669"/>
    <property type="project" value="UniProtKB-UniRule"/>
</dbReference>
<dbReference type="InterPro" id="IPR041383">
    <property type="entry name" value="RuvC_III"/>
</dbReference>
<comment type="cofactor">
    <cofactor evidence="1 12">
        <name>Mg(2+)</name>
        <dbReference type="ChEBI" id="CHEBI:18420"/>
    </cofactor>
</comment>
<evidence type="ECO:0000313" key="15">
    <source>
        <dbReference type="EMBL" id="WOE75909.1"/>
    </source>
</evidence>
<comment type="function">
    <text evidence="12">CRISPR (clustered regularly interspaced short palindromic repeat) is an adaptive immune system that provides protection against mobile genetic elements (viruses, transposable elements and conjugative plasmids). CRISPR clusters contain spacers, sequences complementary to antecedent mobile elements, and target invading nucleic acids. CRISPR clusters are transcribed and processed into CRISPR RNA (crRNA). In type II CRISPR systems correct processing of pre-crRNA requires a trans-encoded small RNA (tracrRNA), endogenous ribonuclease 3 (rnc) and this protein. The tracrRNA serves as a guide for ribonuclease 3-aided processing of pre-crRNA. Subsequently Cas9/crRNA/tracrRNA endonucleolytically cleaves linear or circular dsDNA target complementary to the spacer; Cas9 is inactive in the absence of the 2 guide RNAs (gRNA). Cas9 recognizes the protospacer adjacent motif (PAM) in the CRISPR repeat sequences to help distinguish self versus nonself, as targets within the bacterial CRISPR locus do not have PAMs. PAM recognition is also required for catalytic activity.</text>
</comment>
<keyword evidence="4 12" id="KW-0255">Endonuclease</keyword>
<dbReference type="InterPro" id="IPR040619">
    <property type="entry name" value="Cas9_alpha-helical_lobe"/>
</dbReference>
<evidence type="ECO:0000256" key="2">
    <source>
        <dbReference type="ARBA" id="ARBA00022722"/>
    </source>
</evidence>
<evidence type="ECO:0000256" key="7">
    <source>
        <dbReference type="ARBA" id="ARBA00022884"/>
    </source>
</evidence>
<evidence type="ECO:0000256" key="1">
    <source>
        <dbReference type="ARBA" id="ARBA00001946"/>
    </source>
</evidence>
<protein>
    <recommendedName>
        <fullName evidence="12">CRISPR-associated endonuclease Cas9</fullName>
        <ecNumber evidence="12">3.1.-.-</ecNumber>
    </recommendedName>
</protein>
<dbReference type="Gene3D" id="3.30.420.10">
    <property type="entry name" value="Ribonuclease H-like superfamily/Ribonuclease H"/>
    <property type="match status" value="3"/>
</dbReference>
<evidence type="ECO:0000256" key="3">
    <source>
        <dbReference type="ARBA" id="ARBA00022723"/>
    </source>
</evidence>
<keyword evidence="9 12" id="KW-0238">DNA-binding</keyword>
<dbReference type="HAMAP" id="MF_01480">
    <property type="entry name" value="Cas9"/>
    <property type="match status" value="1"/>
</dbReference>
<dbReference type="GO" id="GO:0043571">
    <property type="term" value="P:maintenance of CRISPR repeat elements"/>
    <property type="evidence" value="ECO:0007669"/>
    <property type="project" value="UniProtKB-UniRule"/>
</dbReference>
<evidence type="ECO:0000256" key="4">
    <source>
        <dbReference type="ARBA" id="ARBA00022759"/>
    </source>
</evidence>
<dbReference type="GO" id="GO:0003723">
    <property type="term" value="F:RNA binding"/>
    <property type="evidence" value="ECO:0007669"/>
    <property type="project" value="UniProtKB-UniRule"/>
</dbReference>
<evidence type="ECO:0000256" key="11">
    <source>
        <dbReference type="ARBA" id="ARBA00046380"/>
    </source>
</evidence>
<name>A0AA97F7P9_9SPHN</name>
<sequence>MMPTRLGLDIGTHSIGWCLIGFQPDKPLGDRIIASGVRIFADGRDPKSGAPLAVERRIARAARRRRDRYLGRRDALLNILVQNGLMSPDKDEAKALADFDPYVLRRRALDERLEPYEVGRALFHLNQRRGFRSNRKAERAQDDDGKIHIGAVRLDEAMAKAGARTLGEYLAMRRALGQPVRVRLHDDKDDGSGHALKGYEFYPQRHHIAEEFDAIWSSQARYHPQMRKDSLRDALQRVLLFQRPLKSEMGGACEFVAEEMRLAKAHPTYQQLQLFAAVNRLRVSAPGQSPRRLSIQERDQIIARLKTVKSSSFTALAKLIGLEPGQSFDRAPDSRSKMAGDALHAAMSHSSLFADGWIAFDHDKRWTLIERLLREEDPHKLRQFLQQQYGFDDNQISRIEKAARLLPQGYGRTGPSATAQILTALKRDVIGYDEAVTQLGWERAIDAQGDSRPHLPYYGDILAHHIPPGTHDHADPPEKRWGRINNPTIHISLRQLEKLINQIIAVHGRPDSITVELARELKLSERERDAYRGKLRNKSVTARKQAAILRQNGADDTARNRMLLRLWERLKPGENGARYCPYCGNMITMKMLFNGTAVVDHILPYSRTLDDSSANMTVVHRDCDDEKARRSPWEAWGNSERWERITKQIEQLPAAQQWRFAPDAMDRIEAQGGFVRRQLYDTHHLAEAVRTYLGSLYAKEEKDLAADTHSVAKQVMPPVSVIPGYLTGTLRKAWKLCDLLPGCKETDIGDNSPIESTDHRHHAINAAIVSVTTPAMLYEMVNCAAARQTNDVTQMFDRLPLPWMEFRDHLSATLATMVISHKPDHAGKKRGNARSGSTSGQLHNDTAYGFTGRHSEDGKTPIMVHRIPLTQLRPADLVNSQRIADPMLLEALRDVAGGLDGKAFDAALQELSAKGWCRDEREPLLFKGLKHIRVHEPLKVIPVSDRQGRIYKGFKGNSNARYDVWRLPNGRWVTKWKDRKGEQQSSIISTFNLHQSDYEPPRPHPAAKKMLSLQQNDLLAIERDDGPVEIVRVVKFTANGAITLAHHNEAGPLKARDAKPEGVDPFKYINASAMACKKMRARQVRIDPLGRVFDPGPREEV</sequence>
<evidence type="ECO:0000313" key="16">
    <source>
        <dbReference type="Proteomes" id="UP001302429"/>
    </source>
</evidence>
<feature type="binding site" evidence="12">
    <location>
        <position position="9"/>
    </location>
    <ligand>
        <name>Mg(2+)</name>
        <dbReference type="ChEBI" id="CHEBI:18420"/>
        <label>2</label>
    </ligand>
</feature>
<proteinExistence type="inferred from homology"/>
<evidence type="ECO:0000256" key="13">
    <source>
        <dbReference type="SAM" id="MobiDB-lite"/>
    </source>
</evidence>
<comment type="subunit">
    <text evidence="11 12">Monomer. Binds crRNA and tracrRNA.</text>
</comment>
<gene>
    <name evidence="12" type="primary">cas9</name>
    <name evidence="15" type="ORF">RB602_04115</name>
</gene>